<evidence type="ECO:0000256" key="5">
    <source>
        <dbReference type="ARBA" id="ARBA00022676"/>
    </source>
</evidence>
<dbReference type="GO" id="GO:0090729">
    <property type="term" value="F:toxin activity"/>
    <property type="evidence" value="ECO:0007669"/>
    <property type="project" value="UniProtKB-KW"/>
</dbReference>
<evidence type="ECO:0000256" key="4">
    <source>
        <dbReference type="ARBA" id="ARBA00022656"/>
    </source>
</evidence>
<organism evidence="11 12">
    <name type="scientific">Rotaria sordida</name>
    <dbReference type="NCBI Taxonomy" id="392033"/>
    <lineage>
        <taxon>Eukaryota</taxon>
        <taxon>Metazoa</taxon>
        <taxon>Spiralia</taxon>
        <taxon>Gnathifera</taxon>
        <taxon>Rotifera</taxon>
        <taxon>Eurotatoria</taxon>
        <taxon>Bdelloidea</taxon>
        <taxon>Philodinida</taxon>
        <taxon>Philodinidae</taxon>
        <taxon>Rotaria</taxon>
    </lineage>
</organism>
<proteinExistence type="inferred from homology"/>
<keyword evidence="6 10" id="KW-0808">Transferase</keyword>
<dbReference type="InterPro" id="IPR050999">
    <property type="entry name" value="ADP-ribosyltransferase_ARG"/>
</dbReference>
<keyword evidence="7" id="KW-0548">Nucleotidyltransferase</keyword>
<evidence type="ECO:0000256" key="6">
    <source>
        <dbReference type="ARBA" id="ARBA00022679"/>
    </source>
</evidence>
<keyword evidence="10" id="KW-0520">NAD</keyword>
<dbReference type="GO" id="GO:0003950">
    <property type="term" value="F:NAD+ poly-ADP-ribosyltransferase activity"/>
    <property type="evidence" value="ECO:0007669"/>
    <property type="project" value="TreeGrafter"/>
</dbReference>
<dbReference type="InterPro" id="IPR000768">
    <property type="entry name" value="ART"/>
</dbReference>
<dbReference type="PANTHER" id="PTHR10339:SF25">
    <property type="entry name" value="SECRETED EXOENZYME S"/>
    <property type="match status" value="1"/>
</dbReference>
<protein>
    <recommendedName>
        <fullName evidence="10">NAD(P)(+)--arginine ADP-ribosyltransferase</fullName>
        <ecNumber evidence="10">2.4.2.31</ecNumber>
    </recommendedName>
    <alternativeName>
        <fullName evidence="10">Mono(ADP-ribosyl)transferase</fullName>
    </alternativeName>
</protein>
<evidence type="ECO:0000256" key="10">
    <source>
        <dbReference type="RuleBase" id="RU361228"/>
    </source>
</evidence>
<dbReference type="GO" id="GO:0106274">
    <property type="term" value="F:NAD+-protein-arginine ADP-ribosyltransferase activity"/>
    <property type="evidence" value="ECO:0007669"/>
    <property type="project" value="UniProtKB-EC"/>
</dbReference>
<dbReference type="SUPFAM" id="SSF56399">
    <property type="entry name" value="ADP-ribosylation"/>
    <property type="match status" value="1"/>
</dbReference>
<evidence type="ECO:0000256" key="8">
    <source>
        <dbReference type="ARBA" id="ARBA00023026"/>
    </source>
</evidence>
<dbReference type="GO" id="GO:0016779">
    <property type="term" value="F:nucleotidyltransferase activity"/>
    <property type="evidence" value="ECO:0007669"/>
    <property type="project" value="UniProtKB-KW"/>
</dbReference>
<dbReference type="EC" id="2.4.2.31" evidence="10"/>
<evidence type="ECO:0000256" key="9">
    <source>
        <dbReference type="ARBA" id="ARBA00047597"/>
    </source>
</evidence>
<evidence type="ECO:0000313" key="12">
    <source>
        <dbReference type="Proteomes" id="UP000663836"/>
    </source>
</evidence>
<keyword evidence="8" id="KW-0843">Virulence</keyword>
<keyword evidence="10" id="KW-0521">NADP</keyword>
<dbReference type="Proteomes" id="UP000663836">
    <property type="component" value="Unassembled WGS sequence"/>
</dbReference>
<evidence type="ECO:0000313" key="11">
    <source>
        <dbReference type="EMBL" id="CAF4183936.1"/>
    </source>
</evidence>
<evidence type="ECO:0000256" key="7">
    <source>
        <dbReference type="ARBA" id="ARBA00022695"/>
    </source>
</evidence>
<evidence type="ECO:0000256" key="2">
    <source>
        <dbReference type="ARBA" id="ARBA00009558"/>
    </source>
</evidence>
<dbReference type="EMBL" id="CAJOBD010012746">
    <property type="protein sequence ID" value="CAF4183936.1"/>
    <property type="molecule type" value="Genomic_DNA"/>
</dbReference>
<dbReference type="GO" id="GO:0005576">
    <property type="term" value="C:extracellular region"/>
    <property type="evidence" value="ECO:0007669"/>
    <property type="project" value="UniProtKB-SubCell"/>
</dbReference>
<comment type="caution">
    <text evidence="11">The sequence shown here is derived from an EMBL/GenBank/DDBJ whole genome shotgun (WGS) entry which is preliminary data.</text>
</comment>
<sequence length="253" mass="30283">MARYYQTLYAGPKLFAVDDNDVVYYHDKEKWIPYRSARNITYSYDPDFIQDENEYDDNYSLLPDFNCEQMINKNRMSQTIALWYFKRFTIKNTSKYCVHLFTRASFLHRVVNTALRENDLSKVDILGPYCYLLRAYTRMDDMDYSGHLYRGCNLSEEQVHQYRNAAFTKEWKTWPSFTSTSKNRQTAEMFEINTLFIVDVKKIKMSTIRAYDIENISQFPEEEEVLLPAGVLFQVEDVKEDENTKKWLIYVQL</sequence>
<accession>A0A820A4U2</accession>
<comment type="subcellular location">
    <subcellularLocation>
        <location evidence="1">Secreted</location>
    </subcellularLocation>
</comment>
<keyword evidence="4" id="KW-0800">Toxin</keyword>
<dbReference type="Pfam" id="PF01129">
    <property type="entry name" value="ART"/>
    <property type="match status" value="1"/>
</dbReference>
<dbReference type="AlphaFoldDB" id="A0A820A4U2"/>
<evidence type="ECO:0000256" key="1">
    <source>
        <dbReference type="ARBA" id="ARBA00004613"/>
    </source>
</evidence>
<keyword evidence="3" id="KW-0964">Secreted</keyword>
<dbReference type="PROSITE" id="PS51996">
    <property type="entry name" value="TR_MART"/>
    <property type="match status" value="1"/>
</dbReference>
<dbReference type="Gene3D" id="3.90.176.10">
    <property type="entry name" value="Toxin ADP-ribosyltransferase, Chain A, domain 1"/>
    <property type="match status" value="1"/>
</dbReference>
<gene>
    <name evidence="11" type="ORF">JBS370_LOCUS35662</name>
</gene>
<dbReference type="PANTHER" id="PTHR10339">
    <property type="entry name" value="ADP-RIBOSYLTRANSFERASE"/>
    <property type="match status" value="1"/>
</dbReference>
<comment type="similarity">
    <text evidence="2 10">Belongs to the Arg-specific ADP-ribosyltransferase family.</text>
</comment>
<reference evidence="11" key="1">
    <citation type="submission" date="2021-02" db="EMBL/GenBank/DDBJ databases">
        <authorList>
            <person name="Nowell W R."/>
        </authorList>
    </citation>
    <scope>NUCLEOTIDE SEQUENCE</scope>
</reference>
<keyword evidence="5 10" id="KW-0328">Glycosyltransferase</keyword>
<name>A0A820A4U2_9BILA</name>
<evidence type="ECO:0000256" key="3">
    <source>
        <dbReference type="ARBA" id="ARBA00022525"/>
    </source>
</evidence>
<comment type="catalytic activity">
    <reaction evidence="9 10">
        <text>L-arginyl-[protein] + NAD(+) = N(omega)-(ADP-D-ribosyl)-L-arginyl-[protein] + nicotinamide + H(+)</text>
        <dbReference type="Rhea" id="RHEA:19149"/>
        <dbReference type="Rhea" id="RHEA-COMP:10532"/>
        <dbReference type="Rhea" id="RHEA-COMP:15087"/>
        <dbReference type="ChEBI" id="CHEBI:15378"/>
        <dbReference type="ChEBI" id="CHEBI:17154"/>
        <dbReference type="ChEBI" id="CHEBI:29965"/>
        <dbReference type="ChEBI" id="CHEBI:57540"/>
        <dbReference type="ChEBI" id="CHEBI:142554"/>
        <dbReference type="EC" id="2.4.2.31"/>
    </reaction>
</comment>